<accession>A0A3B1DH76</accession>
<dbReference type="EMBL" id="UOGI01000281">
    <property type="protein sequence ID" value="VAX34270.1"/>
    <property type="molecule type" value="Genomic_DNA"/>
</dbReference>
<evidence type="ECO:0000256" key="6">
    <source>
        <dbReference type="ARBA" id="ARBA00023136"/>
    </source>
</evidence>
<evidence type="ECO:0000256" key="2">
    <source>
        <dbReference type="ARBA" id="ARBA00009045"/>
    </source>
</evidence>
<feature type="transmembrane region" description="Helical" evidence="7">
    <location>
        <begin position="101"/>
        <end position="121"/>
    </location>
</feature>
<keyword evidence="4" id="KW-0378">Hydrolase</keyword>
<feature type="domain" description="Peptidase S54 rhomboid" evidence="8">
    <location>
        <begin position="64"/>
        <end position="216"/>
    </location>
</feature>
<dbReference type="InterPro" id="IPR050925">
    <property type="entry name" value="Rhomboid_protease_S54"/>
</dbReference>
<dbReference type="InterPro" id="IPR035952">
    <property type="entry name" value="Rhomboid-like_sf"/>
</dbReference>
<comment type="similarity">
    <text evidence="2">Belongs to the peptidase S54 family.</text>
</comment>
<keyword evidence="9" id="KW-0645">Protease</keyword>
<dbReference type="PANTHER" id="PTHR43731:SF14">
    <property type="entry name" value="PRESENILIN-ASSOCIATED RHOMBOID-LIKE PROTEIN, MITOCHONDRIAL"/>
    <property type="match status" value="1"/>
</dbReference>
<evidence type="ECO:0000256" key="4">
    <source>
        <dbReference type="ARBA" id="ARBA00022801"/>
    </source>
</evidence>
<evidence type="ECO:0000256" key="3">
    <source>
        <dbReference type="ARBA" id="ARBA00022692"/>
    </source>
</evidence>
<feature type="transmembrane region" description="Helical" evidence="7">
    <location>
        <begin position="127"/>
        <end position="147"/>
    </location>
</feature>
<evidence type="ECO:0000256" key="7">
    <source>
        <dbReference type="SAM" id="Phobius"/>
    </source>
</evidence>
<reference evidence="9" key="1">
    <citation type="submission" date="2018-06" db="EMBL/GenBank/DDBJ databases">
        <authorList>
            <person name="Zhirakovskaya E."/>
        </authorList>
    </citation>
    <scope>NUCLEOTIDE SEQUENCE</scope>
</reference>
<dbReference type="GO" id="GO:0016020">
    <property type="term" value="C:membrane"/>
    <property type="evidence" value="ECO:0007669"/>
    <property type="project" value="UniProtKB-SubCell"/>
</dbReference>
<organism evidence="9">
    <name type="scientific">hydrothermal vent metagenome</name>
    <dbReference type="NCBI Taxonomy" id="652676"/>
    <lineage>
        <taxon>unclassified sequences</taxon>
        <taxon>metagenomes</taxon>
        <taxon>ecological metagenomes</taxon>
    </lineage>
</organism>
<dbReference type="SUPFAM" id="SSF144091">
    <property type="entry name" value="Rhomboid-like"/>
    <property type="match status" value="1"/>
</dbReference>
<keyword evidence="6 7" id="KW-0472">Membrane</keyword>
<dbReference type="AlphaFoldDB" id="A0A3B1DH76"/>
<dbReference type="InterPro" id="IPR022764">
    <property type="entry name" value="Peptidase_S54_rhomboid_dom"/>
</dbReference>
<evidence type="ECO:0000259" key="8">
    <source>
        <dbReference type="Pfam" id="PF01694"/>
    </source>
</evidence>
<dbReference type="Gene3D" id="1.20.1540.10">
    <property type="entry name" value="Rhomboid-like"/>
    <property type="match status" value="1"/>
</dbReference>
<feature type="transmembrane region" description="Helical" evidence="7">
    <location>
        <begin position="154"/>
        <end position="176"/>
    </location>
</feature>
<protein>
    <submittedName>
        <fullName evidence="9">FIG056164: rhomboid family serine protease</fullName>
    </submittedName>
</protein>
<keyword evidence="3 7" id="KW-0812">Transmembrane</keyword>
<comment type="subcellular location">
    <subcellularLocation>
        <location evidence="1">Membrane</location>
        <topology evidence="1">Multi-pass membrane protein</topology>
    </subcellularLocation>
</comment>
<name>A0A3B1DH76_9ZZZZ</name>
<evidence type="ECO:0000313" key="9">
    <source>
        <dbReference type="EMBL" id="VAX34270.1"/>
    </source>
</evidence>
<dbReference type="GO" id="GO:0006508">
    <property type="term" value="P:proteolysis"/>
    <property type="evidence" value="ECO:0007669"/>
    <property type="project" value="UniProtKB-KW"/>
</dbReference>
<feature type="transmembrane region" description="Helical" evidence="7">
    <location>
        <begin position="63"/>
        <end position="89"/>
    </location>
</feature>
<feature type="transmembrane region" description="Helical" evidence="7">
    <location>
        <begin position="196"/>
        <end position="216"/>
    </location>
</feature>
<dbReference type="Pfam" id="PF01694">
    <property type="entry name" value="Rhomboid"/>
    <property type="match status" value="1"/>
</dbReference>
<proteinExistence type="inferred from homology"/>
<evidence type="ECO:0000256" key="1">
    <source>
        <dbReference type="ARBA" id="ARBA00004141"/>
    </source>
</evidence>
<keyword evidence="5 7" id="KW-1133">Transmembrane helix</keyword>
<dbReference type="FunFam" id="1.20.1540.10:FF:000027">
    <property type="entry name" value="Rhomboid family intramembrane serine protease"/>
    <property type="match status" value="1"/>
</dbReference>
<evidence type="ECO:0000256" key="5">
    <source>
        <dbReference type="ARBA" id="ARBA00022989"/>
    </source>
</evidence>
<dbReference type="PANTHER" id="PTHR43731">
    <property type="entry name" value="RHOMBOID PROTEASE"/>
    <property type="match status" value="1"/>
</dbReference>
<dbReference type="GO" id="GO:0004252">
    <property type="term" value="F:serine-type endopeptidase activity"/>
    <property type="evidence" value="ECO:0007669"/>
    <property type="project" value="InterPro"/>
</dbReference>
<feature type="transmembrane region" description="Helical" evidence="7">
    <location>
        <begin position="12"/>
        <end position="35"/>
    </location>
</feature>
<sequence>MIPFKDENPTRTFPFFTITIIVLNVLVFFVELFYASDMKALVYKYGAVPRNLLSMSDNRQVPAVLTIFTSMFMHGGLLHISGNMLYLWIFGNNIEDRLGHFRFLLFYLLSGVVAVYANSIASPASQVPMIGASGAISGILGAYLLLYPRTRVHTLIFFGFFIQIVRVPALIVIGLWGVIQVISGIMSQGQGAQGGVAWFAHIGGFLFGLLTIYLWLPEEKRTD</sequence>
<gene>
    <name evidence="9" type="ORF">MNBD_NITROSPIRAE03-216</name>
</gene>